<feature type="chain" id="PRO_5003583386" evidence="12">
    <location>
        <begin position="19"/>
        <end position="894"/>
    </location>
</feature>
<dbReference type="GeneTree" id="ENSGT00940000170905"/>
<evidence type="ECO:0000256" key="10">
    <source>
        <dbReference type="ARBA" id="ARBA00023180"/>
    </source>
</evidence>
<dbReference type="SMART" id="SM00409">
    <property type="entry name" value="IG"/>
    <property type="match status" value="2"/>
</dbReference>
<dbReference type="Pfam" id="PF07686">
    <property type="entry name" value="V-set"/>
    <property type="match status" value="1"/>
</dbReference>
<evidence type="ECO:0000313" key="14">
    <source>
        <dbReference type="Ensembl" id="ENSTNIP00000019337.1"/>
    </source>
</evidence>
<dbReference type="GO" id="GO:0007157">
    <property type="term" value="P:heterophilic cell-cell adhesion via plasma membrane cell adhesion molecules"/>
    <property type="evidence" value="ECO:0007669"/>
    <property type="project" value="TreeGrafter"/>
</dbReference>
<keyword evidence="15" id="KW-1185">Reference proteome</keyword>
<dbReference type="InterPro" id="IPR007110">
    <property type="entry name" value="Ig-like_dom"/>
</dbReference>
<evidence type="ECO:0000256" key="6">
    <source>
        <dbReference type="ARBA" id="ARBA00022889"/>
    </source>
</evidence>
<dbReference type="PANTHER" id="PTHR23277">
    <property type="entry name" value="NECTIN-RELATED"/>
    <property type="match status" value="1"/>
</dbReference>
<feature type="signal peptide" evidence="12">
    <location>
        <begin position="1"/>
        <end position="18"/>
    </location>
</feature>
<dbReference type="InParanoid" id="H3DFP3"/>
<dbReference type="OMA" id="EHPAFTE"/>
<reference evidence="14" key="3">
    <citation type="submission" date="2025-09" db="UniProtKB">
        <authorList>
            <consortium name="Ensembl"/>
        </authorList>
    </citation>
    <scope>IDENTIFICATION</scope>
</reference>
<organism evidence="14 15">
    <name type="scientific">Tetraodon nigroviridis</name>
    <name type="common">Spotted green pufferfish</name>
    <name type="synonym">Chelonodon nigroviridis</name>
    <dbReference type="NCBI Taxonomy" id="99883"/>
    <lineage>
        <taxon>Eukaryota</taxon>
        <taxon>Metazoa</taxon>
        <taxon>Chordata</taxon>
        <taxon>Craniata</taxon>
        <taxon>Vertebrata</taxon>
        <taxon>Euteleostomi</taxon>
        <taxon>Actinopterygii</taxon>
        <taxon>Neopterygii</taxon>
        <taxon>Teleostei</taxon>
        <taxon>Neoteleostei</taxon>
        <taxon>Acanthomorphata</taxon>
        <taxon>Eupercaria</taxon>
        <taxon>Tetraodontiformes</taxon>
        <taxon>Tetradontoidea</taxon>
        <taxon>Tetraodontidae</taxon>
        <taxon>Tetraodon</taxon>
    </lineage>
</organism>
<proteinExistence type="inferred from homology"/>
<evidence type="ECO:0000256" key="5">
    <source>
        <dbReference type="ARBA" id="ARBA00022737"/>
    </source>
</evidence>
<dbReference type="FunCoup" id="H3DFP3">
    <property type="interactions" value="2"/>
</dbReference>
<feature type="domain" description="Ig-like" evidence="13">
    <location>
        <begin position="133"/>
        <end position="231"/>
    </location>
</feature>
<dbReference type="Gene3D" id="2.60.40.10">
    <property type="entry name" value="Immunoglobulins"/>
    <property type="match status" value="5"/>
</dbReference>
<name>H3DFP3_TETNG</name>
<comment type="subcellular location">
    <subcellularLocation>
        <location evidence="1">Membrane</location>
        <topology evidence="1">Single-pass membrane protein</topology>
    </subcellularLocation>
</comment>
<dbReference type="PANTHER" id="PTHR23277:SF107">
    <property type="entry name" value="HEMICENTIN-1"/>
    <property type="match status" value="1"/>
</dbReference>
<dbReference type="GO" id="GO:0016020">
    <property type="term" value="C:membrane"/>
    <property type="evidence" value="ECO:0007669"/>
    <property type="project" value="UniProtKB-SubCell"/>
</dbReference>
<dbReference type="SUPFAM" id="SSF48726">
    <property type="entry name" value="Immunoglobulin"/>
    <property type="match status" value="4"/>
</dbReference>
<reference evidence="14" key="2">
    <citation type="submission" date="2025-08" db="UniProtKB">
        <authorList>
            <consortium name="Ensembl"/>
        </authorList>
    </citation>
    <scope>IDENTIFICATION</scope>
</reference>
<evidence type="ECO:0000256" key="11">
    <source>
        <dbReference type="SAM" id="Phobius"/>
    </source>
</evidence>
<feature type="transmembrane region" description="Helical" evidence="11">
    <location>
        <begin position="810"/>
        <end position="837"/>
    </location>
</feature>
<feature type="domain" description="Ig-like" evidence="13">
    <location>
        <begin position="414"/>
        <end position="506"/>
    </location>
</feature>
<evidence type="ECO:0000256" key="3">
    <source>
        <dbReference type="ARBA" id="ARBA00022692"/>
    </source>
</evidence>
<dbReference type="Ensembl" id="ENSTNIT00000019566.1">
    <property type="protein sequence ID" value="ENSTNIP00000019337.1"/>
    <property type="gene ID" value="ENSTNIG00000016244.1"/>
</dbReference>
<dbReference type="InterPro" id="IPR051427">
    <property type="entry name" value="Nectin/Nectin-like"/>
</dbReference>
<dbReference type="InterPro" id="IPR013162">
    <property type="entry name" value="CD80_C2-set"/>
</dbReference>
<evidence type="ECO:0000256" key="9">
    <source>
        <dbReference type="ARBA" id="ARBA00023157"/>
    </source>
</evidence>
<keyword evidence="3 11" id="KW-0812">Transmembrane</keyword>
<keyword evidence="10" id="KW-0325">Glycoprotein</keyword>
<feature type="domain" description="Ig-like" evidence="13">
    <location>
        <begin position="600"/>
        <end position="699"/>
    </location>
</feature>
<evidence type="ECO:0000256" key="1">
    <source>
        <dbReference type="ARBA" id="ARBA00004167"/>
    </source>
</evidence>
<dbReference type="Proteomes" id="UP000007303">
    <property type="component" value="Unassembled WGS sequence"/>
</dbReference>
<keyword evidence="4 12" id="KW-0732">Signal</keyword>
<dbReference type="HOGENOM" id="CLU_323360_0_0_1"/>
<dbReference type="InterPro" id="IPR013106">
    <property type="entry name" value="Ig_V-set"/>
</dbReference>
<dbReference type="GO" id="GO:0005912">
    <property type="term" value="C:adherens junction"/>
    <property type="evidence" value="ECO:0007669"/>
    <property type="project" value="TreeGrafter"/>
</dbReference>
<evidence type="ECO:0000256" key="4">
    <source>
        <dbReference type="ARBA" id="ARBA00022729"/>
    </source>
</evidence>
<comment type="similarity">
    <text evidence="2">Belongs to the nectin family.</text>
</comment>
<keyword evidence="5" id="KW-0677">Repeat</keyword>
<evidence type="ECO:0000256" key="8">
    <source>
        <dbReference type="ARBA" id="ARBA00023136"/>
    </source>
</evidence>
<feature type="domain" description="Ig-like" evidence="13">
    <location>
        <begin position="26"/>
        <end position="128"/>
    </location>
</feature>
<dbReference type="AlphaFoldDB" id="H3DFP3"/>
<evidence type="ECO:0000256" key="2">
    <source>
        <dbReference type="ARBA" id="ARBA00007810"/>
    </source>
</evidence>
<evidence type="ECO:0000256" key="12">
    <source>
        <dbReference type="SAM" id="SignalP"/>
    </source>
</evidence>
<evidence type="ECO:0000313" key="15">
    <source>
        <dbReference type="Proteomes" id="UP000007303"/>
    </source>
</evidence>
<dbReference type="Pfam" id="PF08205">
    <property type="entry name" value="C2-set_2"/>
    <property type="match status" value="2"/>
</dbReference>
<accession>H3DFP3</accession>
<dbReference type="GO" id="GO:0007156">
    <property type="term" value="P:homophilic cell adhesion via plasma membrane adhesion molecules"/>
    <property type="evidence" value="ECO:0007669"/>
    <property type="project" value="TreeGrafter"/>
</dbReference>
<dbReference type="InterPro" id="IPR003599">
    <property type="entry name" value="Ig_sub"/>
</dbReference>
<dbReference type="InterPro" id="IPR036179">
    <property type="entry name" value="Ig-like_dom_sf"/>
</dbReference>
<evidence type="ECO:0000259" key="13">
    <source>
        <dbReference type="PROSITE" id="PS50835"/>
    </source>
</evidence>
<keyword evidence="8 11" id="KW-0472">Membrane</keyword>
<dbReference type="InterPro" id="IPR013783">
    <property type="entry name" value="Ig-like_fold"/>
</dbReference>
<protein>
    <submittedName>
        <fullName evidence="14">Si:ch211-149e23.4</fullName>
    </submittedName>
</protein>
<reference evidence="15" key="1">
    <citation type="journal article" date="2004" name="Nature">
        <title>Genome duplication in the teleost fish Tetraodon nigroviridis reveals the early vertebrate proto-karyotype.</title>
        <authorList>
            <person name="Jaillon O."/>
            <person name="Aury J.-M."/>
            <person name="Brunet F."/>
            <person name="Petit J.-L."/>
            <person name="Stange-Thomann N."/>
            <person name="Mauceli E."/>
            <person name="Bouneau L."/>
            <person name="Fischer C."/>
            <person name="Ozouf-Costaz C."/>
            <person name="Bernot A."/>
            <person name="Nicaud S."/>
            <person name="Jaffe D."/>
            <person name="Fisher S."/>
            <person name="Lutfalla G."/>
            <person name="Dossat C."/>
            <person name="Segurens B."/>
            <person name="Dasilva C."/>
            <person name="Salanoubat M."/>
            <person name="Levy M."/>
            <person name="Boudet N."/>
            <person name="Castellano S."/>
            <person name="Anthouard V."/>
            <person name="Jubin C."/>
            <person name="Castelli V."/>
            <person name="Katinka M."/>
            <person name="Vacherie B."/>
            <person name="Biemont C."/>
            <person name="Skalli Z."/>
            <person name="Cattolico L."/>
            <person name="Poulain J."/>
            <person name="De Berardinis V."/>
            <person name="Cruaud C."/>
            <person name="Duprat S."/>
            <person name="Brottier P."/>
            <person name="Coutanceau J.-P."/>
            <person name="Gouzy J."/>
            <person name="Parra G."/>
            <person name="Lardier G."/>
            <person name="Chapple C."/>
            <person name="McKernan K.J."/>
            <person name="McEwan P."/>
            <person name="Bosak S."/>
            <person name="Kellis M."/>
            <person name="Volff J.-N."/>
            <person name="Guigo R."/>
            <person name="Zody M.C."/>
            <person name="Mesirov J."/>
            <person name="Lindblad-Toh K."/>
            <person name="Birren B."/>
            <person name="Nusbaum C."/>
            <person name="Kahn D."/>
            <person name="Robinson-Rechavi M."/>
            <person name="Laudet V."/>
            <person name="Schachter V."/>
            <person name="Quetier F."/>
            <person name="Saurin W."/>
            <person name="Scarpelli C."/>
            <person name="Wincker P."/>
            <person name="Lander E.S."/>
            <person name="Weissenbach J."/>
            <person name="Roest Crollius H."/>
        </authorList>
    </citation>
    <scope>NUCLEOTIDE SEQUENCE [LARGE SCALE GENOMIC DNA]</scope>
</reference>
<sequence>MRCSALVVWGVVLSVARCSEGPGGDPMFEIHRNVTAVLGEAVDLICAYRGDSQIFGAEWTRRINSKRKSKGLAGFENGIPYARTGFSIPVSMTNLTVRMEVLSVDAEGEYVCEFESEEEYYSNSLFLSIAARPNIQIQLTTEMLNGSHYQSVWCSAVSGKPPPRISWSVGGRPAPDYPFTITVNNTAHTNGTSTLISTLRFPTHLQNEDNVTCTVYHPTFSDPVLTTMRVETYMTPNVSVKAEMVERGGSEFWVVSCVSSGGRPDTDISLVLNSDEEPQREDRRDSDTQTSSYLLPAAVYEGQNVTCVFGHPRFTHPVSMVTTLPSFYVSGVQWFFSSSGNSNSDFQDSGSVELWEGQNDVVIGLRVAGNVPRYNLSCSRWGYSTQACTTVGSPITTSEQGCSSTSLETMISNPSLRSLTVPPTVDLHAEDGVIECSAAGGVPAANMSWLLPEGVSEASWFNFTSPNGSYTVRSVLLLPACSPRERAATCVINHPAFVKAERRSVSFPVCARPNITVDSLTGWENGEEFTEVACSVDSLAPAAVVSWHVGNDGRFISSQSQLEPRADGWVSTRSSVRFPSYLYSGQNLSCLVEHRSMRAPEKRTILVEHRAHLMNVSVQRQENSPLWTAVCDYRGPSTSVDLAWLLPGQTKSQTSLELEQEGRFLKARLTYQFSLSRHEGQNLTCVYQYERGSTERTVHVPRYYISAVRVQNHTTPLQSRYSGETIAHRLTLQENRQNQRILLRVEGSVPDYSLICKRSDGSLVQMERDWMLFRSVVTEQDGGLYTCQASFYHHTATVSFQVDVMCEDRLLLLVSLVCISSASVIVIVAFITCWACCIANKRTQQKGQEVLSPLTALMQEPGSPGARKPAIAEDSNQYAQLVHYAIVFEHKSTV</sequence>
<keyword evidence="9" id="KW-1015">Disulfide bond</keyword>
<evidence type="ECO:0000256" key="7">
    <source>
        <dbReference type="ARBA" id="ARBA00022989"/>
    </source>
</evidence>
<keyword evidence="7 11" id="KW-1133">Transmembrane helix</keyword>
<feature type="domain" description="Ig-like" evidence="13">
    <location>
        <begin position="513"/>
        <end position="594"/>
    </location>
</feature>
<dbReference type="PROSITE" id="PS50835">
    <property type="entry name" value="IG_LIKE"/>
    <property type="match status" value="5"/>
</dbReference>
<keyword evidence="6" id="KW-0130">Cell adhesion</keyword>